<dbReference type="PANTHER" id="PTHR32089">
    <property type="entry name" value="METHYL-ACCEPTING CHEMOTAXIS PROTEIN MCPB"/>
    <property type="match status" value="1"/>
</dbReference>
<dbReference type="Pfam" id="PF00672">
    <property type="entry name" value="HAMP"/>
    <property type="match status" value="1"/>
</dbReference>
<dbReference type="Pfam" id="PF00015">
    <property type="entry name" value="MCPsignal"/>
    <property type="match status" value="1"/>
</dbReference>
<dbReference type="GO" id="GO:0005886">
    <property type="term" value="C:plasma membrane"/>
    <property type="evidence" value="ECO:0007669"/>
    <property type="project" value="UniProtKB-SubCell"/>
</dbReference>
<evidence type="ECO:0000313" key="11">
    <source>
        <dbReference type="Proteomes" id="UP000094578"/>
    </source>
</evidence>
<dbReference type="PANTHER" id="PTHR32089:SF112">
    <property type="entry name" value="LYSOZYME-LIKE PROTEIN-RELATED"/>
    <property type="match status" value="1"/>
</dbReference>
<dbReference type="PROSITE" id="PS50885">
    <property type="entry name" value="HAMP"/>
    <property type="match status" value="1"/>
</dbReference>
<dbReference type="Pfam" id="PF12729">
    <property type="entry name" value="4HB_MCP_1"/>
    <property type="match status" value="1"/>
</dbReference>
<evidence type="ECO:0000259" key="8">
    <source>
        <dbReference type="PROSITE" id="PS50111"/>
    </source>
</evidence>
<dbReference type="SUPFAM" id="SSF58104">
    <property type="entry name" value="Methyl-accepting chemotaxis protein (MCP) signaling domain"/>
    <property type="match status" value="1"/>
</dbReference>
<dbReference type="CDD" id="cd11386">
    <property type="entry name" value="MCP_signal"/>
    <property type="match status" value="1"/>
</dbReference>
<keyword evidence="4 6" id="KW-0807">Transducer</keyword>
<evidence type="ECO:0000256" key="7">
    <source>
        <dbReference type="SAM" id="Phobius"/>
    </source>
</evidence>
<keyword evidence="3 7" id="KW-0472">Membrane</keyword>
<keyword evidence="7" id="KW-1133">Transmembrane helix</keyword>
<feature type="transmembrane region" description="Helical" evidence="7">
    <location>
        <begin position="7"/>
        <end position="27"/>
    </location>
</feature>
<dbReference type="InterPro" id="IPR003660">
    <property type="entry name" value="HAMP_dom"/>
</dbReference>
<organism evidence="10 11">
    <name type="scientific">Paenibacillus nuruki</name>
    <dbReference type="NCBI Taxonomy" id="1886670"/>
    <lineage>
        <taxon>Bacteria</taxon>
        <taxon>Bacillati</taxon>
        <taxon>Bacillota</taxon>
        <taxon>Bacilli</taxon>
        <taxon>Bacillales</taxon>
        <taxon>Paenibacillaceae</taxon>
        <taxon>Paenibacillus</taxon>
    </lineage>
</organism>
<dbReference type="SMART" id="SM00304">
    <property type="entry name" value="HAMP"/>
    <property type="match status" value="1"/>
</dbReference>
<evidence type="ECO:0000256" key="1">
    <source>
        <dbReference type="ARBA" id="ARBA00004236"/>
    </source>
</evidence>
<dbReference type="RefSeq" id="WP_069326125.1">
    <property type="nucleotide sequence ID" value="NZ_MDER01000027.1"/>
</dbReference>
<dbReference type="STRING" id="1886670.PTI45_00661"/>
<dbReference type="EMBL" id="MDER01000027">
    <property type="protein sequence ID" value="ODP29886.1"/>
    <property type="molecule type" value="Genomic_DNA"/>
</dbReference>
<dbReference type="InterPro" id="IPR004089">
    <property type="entry name" value="MCPsignal_dom"/>
</dbReference>
<evidence type="ECO:0000256" key="5">
    <source>
        <dbReference type="ARBA" id="ARBA00029447"/>
    </source>
</evidence>
<protein>
    <submittedName>
        <fullName evidence="10">Putative sensory transducer protein</fullName>
    </submittedName>
</protein>
<comment type="similarity">
    <text evidence="5">Belongs to the methyl-accepting chemotaxis (MCP) protein family.</text>
</comment>
<keyword evidence="11" id="KW-1185">Reference proteome</keyword>
<dbReference type="CDD" id="cd06225">
    <property type="entry name" value="HAMP"/>
    <property type="match status" value="1"/>
</dbReference>
<proteinExistence type="inferred from homology"/>
<gene>
    <name evidence="10" type="ORF">PTI45_00661</name>
</gene>
<dbReference type="Proteomes" id="UP000094578">
    <property type="component" value="Unassembled WGS sequence"/>
</dbReference>
<dbReference type="SMART" id="SM00283">
    <property type="entry name" value="MA"/>
    <property type="match status" value="1"/>
</dbReference>
<evidence type="ECO:0000313" key="10">
    <source>
        <dbReference type="EMBL" id="ODP29886.1"/>
    </source>
</evidence>
<dbReference type="Gene3D" id="6.10.340.10">
    <property type="match status" value="1"/>
</dbReference>
<feature type="transmembrane region" description="Helical" evidence="7">
    <location>
        <begin position="181"/>
        <end position="203"/>
    </location>
</feature>
<dbReference type="PROSITE" id="PS50111">
    <property type="entry name" value="CHEMOTAXIS_TRANSDUC_2"/>
    <property type="match status" value="1"/>
</dbReference>
<feature type="domain" description="HAMP" evidence="9">
    <location>
        <begin position="204"/>
        <end position="257"/>
    </location>
</feature>
<sequence length="562" mass="61300">MNIKQKLSGVFSIMIFIVLLVGAIGGYEVHVASKNYQNLLNDRVQTILGIKDLRYLAGDQTKYLRGYLLTGDTNQLDMFKQNKEKLIAGIATMQQKLADDSTTLNMLQELSDLETQYGGITDQLITYKEQNNVVAYTKMVQEQCVPMALSLADKAQQMEEYHSNLLKEAQAETNSDANVTLYTLMVVSVIAVIVGIVIAYFVIRMFSKPIALVAEGAKEIAQGNLTIEDLQISSKDELGQMANSFNEMKNNLRGLMQVIGSSAEQMAAASEELTATSEESVKTADEATVTVKGISSSAGLQLQQVMDNQQLLEKNTDNIYRIAESVALVADSSSKALSDVEHGESNVEQTVLQMKNVDQTVQATATALYELAEQSKEIATIVQVIRDIAGQTNLLSLNASIEAARAGEHGLGFAVVASEVKKLSEYSNDSARQINDKIEDIIQRTSHAVTKMEEGAKEVQSGTKAVQQMGEIFHNVHSAIQLVTEQVKEVSTASNQISSGSSKILDSERQIAGLSQQITSDSKEATQASTIQLESMREISNAAESLSHLSMDLQTEVSKFRV</sequence>
<dbReference type="AlphaFoldDB" id="A0A1E3L807"/>
<name>A0A1E3L807_9BACL</name>
<accession>A0A1E3L807</accession>
<dbReference type="GO" id="GO:0007165">
    <property type="term" value="P:signal transduction"/>
    <property type="evidence" value="ECO:0007669"/>
    <property type="project" value="UniProtKB-KW"/>
</dbReference>
<evidence type="ECO:0000256" key="6">
    <source>
        <dbReference type="PROSITE-ProRule" id="PRU00284"/>
    </source>
</evidence>
<reference evidence="10 11" key="1">
    <citation type="submission" date="2016-08" db="EMBL/GenBank/DDBJ databases">
        <title>Genome sequencing of Paenibacillus sp. TI45-13ar, isolated from Korean traditional nuruk.</title>
        <authorList>
            <person name="Kim S.-J."/>
        </authorList>
    </citation>
    <scope>NUCLEOTIDE SEQUENCE [LARGE SCALE GENOMIC DNA]</scope>
    <source>
        <strain evidence="10 11">TI45-13ar</strain>
    </source>
</reference>
<evidence type="ECO:0000256" key="3">
    <source>
        <dbReference type="ARBA" id="ARBA00023136"/>
    </source>
</evidence>
<evidence type="ECO:0000259" key="9">
    <source>
        <dbReference type="PROSITE" id="PS50885"/>
    </source>
</evidence>
<keyword evidence="2" id="KW-1003">Cell membrane</keyword>
<feature type="domain" description="Methyl-accepting transducer" evidence="8">
    <location>
        <begin position="276"/>
        <end position="512"/>
    </location>
</feature>
<comment type="caution">
    <text evidence="10">The sequence shown here is derived from an EMBL/GenBank/DDBJ whole genome shotgun (WGS) entry which is preliminary data.</text>
</comment>
<dbReference type="InterPro" id="IPR024478">
    <property type="entry name" value="HlyB_4HB_MCP"/>
</dbReference>
<keyword evidence="7" id="KW-0812">Transmembrane</keyword>
<comment type="subcellular location">
    <subcellularLocation>
        <location evidence="1">Cell membrane</location>
    </subcellularLocation>
</comment>
<dbReference type="Gene3D" id="1.10.287.950">
    <property type="entry name" value="Methyl-accepting chemotaxis protein"/>
    <property type="match status" value="1"/>
</dbReference>
<evidence type="ECO:0000256" key="2">
    <source>
        <dbReference type="ARBA" id="ARBA00022475"/>
    </source>
</evidence>
<evidence type="ECO:0000256" key="4">
    <source>
        <dbReference type="ARBA" id="ARBA00023224"/>
    </source>
</evidence>